<feature type="domain" description="Calcineurin-like phosphoesterase" evidence="1">
    <location>
        <begin position="13"/>
        <end position="209"/>
    </location>
</feature>
<evidence type="ECO:0000313" key="2">
    <source>
        <dbReference type="EMBL" id="KAK3933525.1"/>
    </source>
</evidence>
<dbReference type="Proteomes" id="UP001303473">
    <property type="component" value="Unassembled WGS sequence"/>
</dbReference>
<gene>
    <name evidence="2" type="ORF">QBC46DRAFT_414706</name>
</gene>
<dbReference type="GO" id="GO:0016787">
    <property type="term" value="F:hydrolase activity"/>
    <property type="evidence" value="ECO:0007669"/>
    <property type="project" value="InterPro"/>
</dbReference>
<dbReference type="PANTHER" id="PTHR37844">
    <property type="entry name" value="SER/THR PROTEIN PHOSPHATASE SUPERFAMILY (AFU_ORTHOLOGUE AFUA_1G14840)"/>
    <property type="match status" value="1"/>
</dbReference>
<evidence type="ECO:0000259" key="1">
    <source>
        <dbReference type="Pfam" id="PF00149"/>
    </source>
</evidence>
<sequence>MPGAQQTAPNLALLGDIGHVMDDGLFVFLERQLSRYWNAFFLMGNHEPIGSSWPIAKSRVRGFADRMERLRSLSTIGRFVFLDQTRHDVNDTVTVLGCTLFSRIDPEAAAAISSRFVDFQQIQHWMVQDHIDAHLSDLAWLNAQVSGIPRSEPNRQIAIFTHYSPTLDARAVDVKHIDSPVKSGFATDLSTEECWKNKSVVLWAFGHTHFCCDFTDDLGKKIIANQKGYASFPKKAFDMKRVYFAGETRGPPGLI</sequence>
<name>A0AAN6MUY9_9PEZI</name>
<reference evidence="3" key="1">
    <citation type="journal article" date="2023" name="Mol. Phylogenet. Evol.">
        <title>Genome-scale phylogeny and comparative genomics of the fungal order Sordariales.</title>
        <authorList>
            <person name="Hensen N."/>
            <person name="Bonometti L."/>
            <person name="Westerberg I."/>
            <person name="Brannstrom I.O."/>
            <person name="Guillou S."/>
            <person name="Cros-Aarteil S."/>
            <person name="Calhoun S."/>
            <person name="Haridas S."/>
            <person name="Kuo A."/>
            <person name="Mondo S."/>
            <person name="Pangilinan J."/>
            <person name="Riley R."/>
            <person name="LaButti K."/>
            <person name="Andreopoulos B."/>
            <person name="Lipzen A."/>
            <person name="Chen C."/>
            <person name="Yan M."/>
            <person name="Daum C."/>
            <person name="Ng V."/>
            <person name="Clum A."/>
            <person name="Steindorff A."/>
            <person name="Ohm R.A."/>
            <person name="Martin F."/>
            <person name="Silar P."/>
            <person name="Natvig D.O."/>
            <person name="Lalanne C."/>
            <person name="Gautier V."/>
            <person name="Ament-Velasquez S.L."/>
            <person name="Kruys A."/>
            <person name="Hutchinson M.I."/>
            <person name="Powell A.J."/>
            <person name="Barry K."/>
            <person name="Miller A.N."/>
            <person name="Grigoriev I.V."/>
            <person name="Debuchy R."/>
            <person name="Gladieux P."/>
            <person name="Hiltunen Thoren M."/>
            <person name="Johannesson H."/>
        </authorList>
    </citation>
    <scope>NUCLEOTIDE SEQUENCE [LARGE SCALE GENOMIC DNA]</scope>
    <source>
        <strain evidence="3">CBS 340.73</strain>
    </source>
</reference>
<accession>A0AAN6MUY9</accession>
<keyword evidence="3" id="KW-1185">Reference proteome</keyword>
<dbReference type="Pfam" id="PF00149">
    <property type="entry name" value="Metallophos"/>
    <property type="match status" value="1"/>
</dbReference>
<dbReference type="PANTHER" id="PTHR37844:SF2">
    <property type="entry name" value="SER_THR PROTEIN PHOSPHATASE SUPERFAMILY (AFU_ORTHOLOGUE AFUA_1G14840)"/>
    <property type="match status" value="1"/>
</dbReference>
<dbReference type="SUPFAM" id="SSF56300">
    <property type="entry name" value="Metallo-dependent phosphatases"/>
    <property type="match status" value="1"/>
</dbReference>
<dbReference type="AlphaFoldDB" id="A0AAN6MUY9"/>
<dbReference type="EMBL" id="MU854155">
    <property type="protein sequence ID" value="KAK3933525.1"/>
    <property type="molecule type" value="Genomic_DNA"/>
</dbReference>
<organism evidence="2 3">
    <name type="scientific">Diplogelasinospora grovesii</name>
    <dbReference type="NCBI Taxonomy" id="303347"/>
    <lineage>
        <taxon>Eukaryota</taxon>
        <taxon>Fungi</taxon>
        <taxon>Dikarya</taxon>
        <taxon>Ascomycota</taxon>
        <taxon>Pezizomycotina</taxon>
        <taxon>Sordariomycetes</taxon>
        <taxon>Sordariomycetidae</taxon>
        <taxon>Sordariales</taxon>
        <taxon>Diplogelasinosporaceae</taxon>
        <taxon>Diplogelasinospora</taxon>
    </lineage>
</organism>
<dbReference type="InterPro" id="IPR029052">
    <property type="entry name" value="Metallo-depent_PP-like"/>
</dbReference>
<proteinExistence type="predicted"/>
<evidence type="ECO:0000313" key="3">
    <source>
        <dbReference type="Proteomes" id="UP001303473"/>
    </source>
</evidence>
<dbReference type="InterPro" id="IPR004843">
    <property type="entry name" value="Calcineurin-like_PHP"/>
</dbReference>
<protein>
    <recommendedName>
        <fullName evidence="1">Calcineurin-like phosphoesterase domain-containing protein</fullName>
    </recommendedName>
</protein>
<comment type="caution">
    <text evidence="2">The sequence shown here is derived from an EMBL/GenBank/DDBJ whole genome shotgun (WGS) entry which is preliminary data.</text>
</comment>